<comment type="subcellular location">
    <subcellularLocation>
        <location evidence="1">Secreted</location>
        <location evidence="1">Extracellular space</location>
    </subcellularLocation>
</comment>
<dbReference type="PROSITE" id="PS00134">
    <property type="entry name" value="TRYPSIN_HIS"/>
    <property type="match status" value="1"/>
</dbReference>
<gene>
    <name evidence="11" type="ORF">M5D96_001317</name>
</gene>
<evidence type="ECO:0000256" key="4">
    <source>
        <dbReference type="ARBA" id="ARBA00022729"/>
    </source>
</evidence>
<keyword evidence="5 9" id="KW-0378">Hydrolase</keyword>
<evidence type="ECO:0000256" key="2">
    <source>
        <dbReference type="ARBA" id="ARBA00007664"/>
    </source>
</evidence>
<reference evidence="11" key="1">
    <citation type="journal article" date="2023" name="Genome Biol. Evol.">
        <title>Long-read-based Genome Assembly of Drosophila gunungcola Reveals Fewer Chemosensory Genes in Flower-breeding Species.</title>
        <authorList>
            <person name="Negi A."/>
            <person name="Liao B.Y."/>
            <person name="Yeh S.D."/>
        </authorList>
    </citation>
    <scope>NUCLEOTIDE SEQUENCE</scope>
    <source>
        <strain evidence="11">Sukarami</strain>
    </source>
</reference>
<dbReference type="Proteomes" id="UP001059596">
    <property type="component" value="Chromosome 3R"/>
</dbReference>
<accession>A0A9P9YXW2</accession>
<dbReference type="Gene3D" id="2.40.10.10">
    <property type="entry name" value="Trypsin-like serine proteases"/>
    <property type="match status" value="4"/>
</dbReference>
<dbReference type="InterPro" id="IPR001314">
    <property type="entry name" value="Peptidase_S1A"/>
</dbReference>
<evidence type="ECO:0000313" key="12">
    <source>
        <dbReference type="Proteomes" id="UP001059596"/>
    </source>
</evidence>
<keyword evidence="6 9" id="KW-0720">Serine protease</keyword>
<dbReference type="EMBL" id="JAMKOV010000001">
    <property type="protein sequence ID" value="KAI8045138.1"/>
    <property type="molecule type" value="Genomic_DNA"/>
</dbReference>
<dbReference type="CDD" id="cd00190">
    <property type="entry name" value="Tryp_SPc"/>
    <property type="match status" value="2"/>
</dbReference>
<dbReference type="InterPro" id="IPR001254">
    <property type="entry name" value="Trypsin_dom"/>
</dbReference>
<dbReference type="PANTHER" id="PTHR24276:SF95">
    <property type="entry name" value="PEPTIDASE S1 DOMAIN-CONTAINING PROTEIN"/>
    <property type="match status" value="1"/>
</dbReference>
<evidence type="ECO:0000256" key="3">
    <source>
        <dbReference type="ARBA" id="ARBA00022670"/>
    </source>
</evidence>
<evidence type="ECO:0000256" key="9">
    <source>
        <dbReference type="RuleBase" id="RU363034"/>
    </source>
</evidence>
<keyword evidence="4" id="KW-0732">Signal</keyword>
<evidence type="ECO:0000256" key="5">
    <source>
        <dbReference type="ARBA" id="ARBA00022801"/>
    </source>
</evidence>
<evidence type="ECO:0000256" key="7">
    <source>
        <dbReference type="ARBA" id="ARBA00023145"/>
    </source>
</evidence>
<evidence type="ECO:0000256" key="1">
    <source>
        <dbReference type="ARBA" id="ARBA00004239"/>
    </source>
</evidence>
<dbReference type="FunFam" id="2.40.10.10:FF:000036">
    <property type="entry name" value="Trypsin beta"/>
    <property type="match status" value="2"/>
</dbReference>
<keyword evidence="8" id="KW-1015">Disulfide bond</keyword>
<feature type="domain" description="Peptidase S1" evidence="10">
    <location>
        <begin position="1"/>
        <end position="181"/>
    </location>
</feature>
<dbReference type="Pfam" id="PF00089">
    <property type="entry name" value="Trypsin"/>
    <property type="match status" value="2"/>
</dbReference>
<keyword evidence="7" id="KW-0865">Zymogen</keyword>
<dbReference type="PROSITE" id="PS00135">
    <property type="entry name" value="TRYPSIN_SER"/>
    <property type="match status" value="1"/>
</dbReference>
<dbReference type="GO" id="GO:0004252">
    <property type="term" value="F:serine-type endopeptidase activity"/>
    <property type="evidence" value="ECO:0007669"/>
    <property type="project" value="InterPro"/>
</dbReference>
<evidence type="ECO:0000256" key="6">
    <source>
        <dbReference type="ARBA" id="ARBA00022825"/>
    </source>
</evidence>
<dbReference type="GO" id="GO:0005576">
    <property type="term" value="C:extracellular region"/>
    <property type="evidence" value="ECO:0007669"/>
    <property type="project" value="UniProtKB-SubCell"/>
</dbReference>
<dbReference type="SMART" id="SM00020">
    <property type="entry name" value="Tryp_SPc"/>
    <property type="match status" value="2"/>
</dbReference>
<dbReference type="GO" id="GO:0006508">
    <property type="term" value="P:proteolysis"/>
    <property type="evidence" value="ECO:0007669"/>
    <property type="project" value="UniProtKB-KW"/>
</dbReference>
<dbReference type="PANTHER" id="PTHR24276">
    <property type="entry name" value="POLYSERASE-RELATED"/>
    <property type="match status" value="1"/>
</dbReference>
<dbReference type="InterPro" id="IPR050430">
    <property type="entry name" value="Peptidase_S1"/>
</dbReference>
<dbReference type="InterPro" id="IPR033116">
    <property type="entry name" value="TRYPSIN_SER"/>
</dbReference>
<dbReference type="InterPro" id="IPR009003">
    <property type="entry name" value="Peptidase_S1_PA"/>
</dbReference>
<dbReference type="InterPro" id="IPR043504">
    <property type="entry name" value="Peptidase_S1_PA_chymotrypsin"/>
</dbReference>
<sequence>MQFLTRGGKQRHFCGGSLIAPNRVLTAAHCVNGQNASRISVVAGIRDLEDSSGFRSQVQSYEMNENYQELLDEKRVATIDVSGSDLVGADQEVLLTGWGSVFHFGTGPFAKYPTVLQKLNYKTLSNSKCKQTMTQLTDTEICALERFGKGACNGDSGGPLVMKSGETYRQVGVVSYGTAFCASNSPDVYTRVSMFDDEQTRAGQMHFCGGSIIAPNRILTAAHCCQGLNASRMSVVAGIRGLNERGSRSQVLTYSIHPKYKELVTSDLAVLITSIEYKSMQREFVNGGVPVTLTGWGLRLPVPFPFLDEVNYPNILQRMSYHTISNRECRDAGMDSVTDTEICARGPFRGACSGDSGGPLVMQTKKGLKQVGIVSYGLVVCGLYISPDVYTRVSTFSEWIEGQVESKTNKDGVVSSTRLLLRLVLLQRVVRPPPPVQPLRRVVPGQPLPREVVQPHRRLQLVPLPPLLLEPVVELPQLGFPALPNQFPRVGPLPEQFPVQLLAQFPVQFLEQFLEQLLAQFLVQFPVQLLAQFPAQFLEQFLVQFPVQFLEQFPEQFPAQFPAQFLEFLLQLYLLSSGQSLHSSLSPAKS</sequence>
<dbReference type="AlphaFoldDB" id="A0A9P9YXW2"/>
<dbReference type="SUPFAM" id="SSF50494">
    <property type="entry name" value="Trypsin-like serine proteases"/>
    <property type="match status" value="2"/>
</dbReference>
<keyword evidence="3 9" id="KW-0645">Protease</keyword>
<name>A0A9P9YXW2_9MUSC</name>
<proteinExistence type="inferred from homology"/>
<dbReference type="PROSITE" id="PS50240">
    <property type="entry name" value="TRYPSIN_DOM"/>
    <property type="match status" value="2"/>
</dbReference>
<comment type="similarity">
    <text evidence="2">Belongs to the peptidase S1 family.</text>
</comment>
<organism evidence="11 12">
    <name type="scientific">Drosophila gunungcola</name>
    <name type="common">fruit fly</name>
    <dbReference type="NCBI Taxonomy" id="103775"/>
    <lineage>
        <taxon>Eukaryota</taxon>
        <taxon>Metazoa</taxon>
        <taxon>Ecdysozoa</taxon>
        <taxon>Arthropoda</taxon>
        <taxon>Hexapoda</taxon>
        <taxon>Insecta</taxon>
        <taxon>Pterygota</taxon>
        <taxon>Neoptera</taxon>
        <taxon>Endopterygota</taxon>
        <taxon>Diptera</taxon>
        <taxon>Brachycera</taxon>
        <taxon>Muscomorpha</taxon>
        <taxon>Ephydroidea</taxon>
        <taxon>Drosophilidae</taxon>
        <taxon>Drosophila</taxon>
        <taxon>Sophophora</taxon>
    </lineage>
</organism>
<protein>
    <recommendedName>
        <fullName evidence="10">Peptidase S1 domain-containing protein</fullName>
    </recommendedName>
</protein>
<comment type="caution">
    <text evidence="11">The sequence shown here is derived from an EMBL/GenBank/DDBJ whole genome shotgun (WGS) entry which is preliminary data.</text>
</comment>
<evidence type="ECO:0000256" key="8">
    <source>
        <dbReference type="ARBA" id="ARBA00023157"/>
    </source>
</evidence>
<evidence type="ECO:0000259" key="10">
    <source>
        <dbReference type="PROSITE" id="PS50240"/>
    </source>
</evidence>
<dbReference type="InterPro" id="IPR018114">
    <property type="entry name" value="TRYPSIN_HIS"/>
</dbReference>
<feature type="domain" description="Peptidase S1" evidence="10">
    <location>
        <begin position="174"/>
        <end position="405"/>
    </location>
</feature>
<evidence type="ECO:0000313" key="11">
    <source>
        <dbReference type="EMBL" id="KAI8045138.1"/>
    </source>
</evidence>
<dbReference type="PRINTS" id="PR00722">
    <property type="entry name" value="CHYMOTRYPSIN"/>
</dbReference>
<keyword evidence="12" id="KW-1185">Reference proteome</keyword>